<proteinExistence type="predicted"/>
<protein>
    <submittedName>
        <fullName evidence="2">Uncharacterized protein</fullName>
    </submittedName>
</protein>
<name>A0A660L8P4_9ACTN</name>
<comment type="caution">
    <text evidence="2">The sequence shown here is derived from an EMBL/GenBank/DDBJ whole genome shotgun (WGS) entry which is preliminary data.</text>
</comment>
<dbReference type="RefSeq" id="WP_121248036.1">
    <property type="nucleotide sequence ID" value="NZ_RBIL01000001.1"/>
</dbReference>
<dbReference type="EMBL" id="RBIL01000001">
    <property type="protein sequence ID" value="RKQ90889.1"/>
    <property type="molecule type" value="Genomic_DNA"/>
</dbReference>
<keyword evidence="3" id="KW-1185">Reference proteome</keyword>
<accession>A0A660L8P4</accession>
<evidence type="ECO:0000256" key="1">
    <source>
        <dbReference type="SAM" id="MobiDB-lite"/>
    </source>
</evidence>
<dbReference type="AlphaFoldDB" id="A0A660L8P4"/>
<reference evidence="2 3" key="1">
    <citation type="submission" date="2018-10" db="EMBL/GenBank/DDBJ databases">
        <title>Genomic Encyclopedia of Archaeal and Bacterial Type Strains, Phase II (KMG-II): from individual species to whole genera.</title>
        <authorList>
            <person name="Goeker M."/>
        </authorList>
    </citation>
    <scope>NUCLEOTIDE SEQUENCE [LARGE SCALE GENOMIC DNA]</scope>
    <source>
        <strain evidence="2 3">DSM 14954</strain>
    </source>
</reference>
<sequence>MLTELRGQRATISIHYDADVAPADAPMIAAAKVSFSPLGTALGRGQGDELVRRLSRRMSSRADGLWLALCDVPDASRRFALVQSDRSSVSVPNFYERHHTRRDEIWRDYYYAAAYVLVREIDRRWPETTDVVLSHPTGHGWPQGLIESVFDGLWHLADNEELTLRHLHVDACCLESPAELERGLDVVDRAQRGGRRRTAHRSLKVDEARVESLGLDGIDGVRLFRVALASGRGPSGQDAAPRQRLVGGRRGQARDG</sequence>
<feature type="region of interest" description="Disordered" evidence="1">
    <location>
        <begin position="231"/>
        <end position="256"/>
    </location>
</feature>
<dbReference type="Proteomes" id="UP000278962">
    <property type="component" value="Unassembled WGS sequence"/>
</dbReference>
<evidence type="ECO:0000313" key="3">
    <source>
        <dbReference type="Proteomes" id="UP000278962"/>
    </source>
</evidence>
<evidence type="ECO:0000313" key="2">
    <source>
        <dbReference type="EMBL" id="RKQ90889.1"/>
    </source>
</evidence>
<organism evidence="2 3">
    <name type="scientific">Solirubrobacter pauli</name>
    <dbReference type="NCBI Taxonomy" id="166793"/>
    <lineage>
        <taxon>Bacteria</taxon>
        <taxon>Bacillati</taxon>
        <taxon>Actinomycetota</taxon>
        <taxon>Thermoleophilia</taxon>
        <taxon>Solirubrobacterales</taxon>
        <taxon>Solirubrobacteraceae</taxon>
        <taxon>Solirubrobacter</taxon>
    </lineage>
</organism>
<gene>
    <name evidence="2" type="ORF">C8N24_0704</name>
</gene>